<dbReference type="SUPFAM" id="SSF55920">
    <property type="entry name" value="Creatinase/aminopeptidase"/>
    <property type="match status" value="1"/>
</dbReference>
<dbReference type="Gene3D" id="3.40.350.10">
    <property type="entry name" value="Creatinase/prolidase N-terminal domain"/>
    <property type="match status" value="1"/>
</dbReference>
<keyword evidence="10" id="KW-0645">Protease</keyword>
<evidence type="ECO:0000256" key="3">
    <source>
        <dbReference type="ARBA" id="ARBA00008766"/>
    </source>
</evidence>
<dbReference type="GO" id="GO:0005829">
    <property type="term" value="C:cytosol"/>
    <property type="evidence" value="ECO:0007669"/>
    <property type="project" value="TreeGrafter"/>
</dbReference>
<evidence type="ECO:0000313" key="10">
    <source>
        <dbReference type="EMBL" id="TMR40674.1"/>
    </source>
</evidence>
<dbReference type="InterPro" id="IPR036005">
    <property type="entry name" value="Creatinase/aminopeptidase-like"/>
</dbReference>
<dbReference type="SMART" id="SM01011">
    <property type="entry name" value="AMP_N"/>
    <property type="match status" value="1"/>
</dbReference>
<evidence type="ECO:0000256" key="7">
    <source>
        <dbReference type="ARBA" id="ARBA00023211"/>
    </source>
</evidence>
<dbReference type="InterPro" id="IPR000994">
    <property type="entry name" value="Pept_M24"/>
</dbReference>
<evidence type="ECO:0000259" key="9">
    <source>
        <dbReference type="SMART" id="SM01011"/>
    </source>
</evidence>
<dbReference type="GO" id="GO:0006508">
    <property type="term" value="P:proteolysis"/>
    <property type="evidence" value="ECO:0007669"/>
    <property type="project" value="TreeGrafter"/>
</dbReference>
<dbReference type="InterPro" id="IPR007865">
    <property type="entry name" value="Aminopep_P_N"/>
</dbReference>
<name>A0A5S4H7E1_9ACTN</name>
<dbReference type="CDD" id="cd01087">
    <property type="entry name" value="Prolidase"/>
    <property type="match status" value="1"/>
</dbReference>
<evidence type="ECO:0000256" key="1">
    <source>
        <dbReference type="ARBA" id="ARBA00001424"/>
    </source>
</evidence>
<protein>
    <recommendedName>
        <fullName evidence="4">Xaa-Pro aminopeptidase</fullName>
        <ecNumber evidence="4">3.4.11.9</ecNumber>
    </recommendedName>
</protein>
<keyword evidence="5" id="KW-0479">Metal-binding</keyword>
<feature type="compositionally biased region" description="Basic and acidic residues" evidence="8">
    <location>
        <begin position="1"/>
        <end position="10"/>
    </location>
</feature>
<comment type="catalytic activity">
    <reaction evidence="1">
        <text>Release of any N-terminal amino acid, including proline, that is linked to proline, even from a dipeptide or tripeptide.</text>
        <dbReference type="EC" id="3.4.11.9"/>
    </reaction>
</comment>
<dbReference type="RefSeq" id="WP_138635975.1">
    <property type="nucleotide sequence ID" value="NZ_JASWDG010000064.1"/>
</dbReference>
<evidence type="ECO:0000256" key="6">
    <source>
        <dbReference type="ARBA" id="ARBA00022801"/>
    </source>
</evidence>
<dbReference type="Pfam" id="PF05195">
    <property type="entry name" value="AMP_N"/>
    <property type="match status" value="1"/>
</dbReference>
<evidence type="ECO:0000256" key="5">
    <source>
        <dbReference type="ARBA" id="ARBA00022723"/>
    </source>
</evidence>
<gene>
    <name evidence="10" type="ORF">ETD96_09555</name>
</gene>
<dbReference type="EMBL" id="VCKZ01000047">
    <property type="protein sequence ID" value="TMR40674.1"/>
    <property type="molecule type" value="Genomic_DNA"/>
</dbReference>
<dbReference type="InterPro" id="IPR029149">
    <property type="entry name" value="Creatin/AminoP/Spt16_N"/>
</dbReference>
<keyword evidence="6" id="KW-0378">Hydrolase</keyword>
<dbReference type="SUPFAM" id="SSF53092">
    <property type="entry name" value="Creatinase/prolidase N-terminal domain"/>
    <property type="match status" value="1"/>
</dbReference>
<dbReference type="PANTHER" id="PTHR43226:SF4">
    <property type="entry name" value="XAA-PRO AMINOPEPTIDASE 3"/>
    <property type="match status" value="1"/>
</dbReference>
<feature type="region of interest" description="Disordered" evidence="8">
    <location>
        <begin position="1"/>
        <end position="28"/>
    </location>
</feature>
<dbReference type="EC" id="3.4.11.9" evidence="4"/>
<evidence type="ECO:0000256" key="2">
    <source>
        <dbReference type="ARBA" id="ARBA00001936"/>
    </source>
</evidence>
<keyword evidence="7" id="KW-0464">Manganese</keyword>
<keyword evidence="10" id="KW-0031">Aminopeptidase</keyword>
<keyword evidence="11" id="KW-1185">Reference proteome</keyword>
<accession>A0A5S4H7E1</accession>
<dbReference type="GO" id="GO:0030145">
    <property type="term" value="F:manganese ion binding"/>
    <property type="evidence" value="ECO:0007669"/>
    <property type="project" value="InterPro"/>
</dbReference>
<comment type="similarity">
    <text evidence="3">Belongs to the peptidase M24B family.</text>
</comment>
<comment type="cofactor">
    <cofactor evidence="2">
        <name>Mn(2+)</name>
        <dbReference type="ChEBI" id="CHEBI:29035"/>
    </cofactor>
</comment>
<dbReference type="OrthoDB" id="9806388at2"/>
<dbReference type="AlphaFoldDB" id="A0A5S4H7E1"/>
<dbReference type="PANTHER" id="PTHR43226">
    <property type="entry name" value="XAA-PRO AMINOPEPTIDASE 3"/>
    <property type="match status" value="1"/>
</dbReference>
<dbReference type="GO" id="GO:0070006">
    <property type="term" value="F:metalloaminopeptidase activity"/>
    <property type="evidence" value="ECO:0007669"/>
    <property type="project" value="InterPro"/>
</dbReference>
<sequence>MDDRPTDRPAADPPGRSAAPSADRFATGSHDLPVSAALASFMTTGWAAPDTPPAERLPVAAYAEKRRAALSARFPGERLVLPAGPPKVRSNDCDHRYRPHTAYAHLSGDTAADTGTGAVLVLEPTAAGHDAVLYHRPRSPRGDGGFYRDRRHGEFWVGRRAALAETEERLGLACAPLDDLAGALRGPRPARVIRGVDPAVDAAVPVRDAERDREFAAAAAELRLIKDEWEIAQLQAAVDHTVTAFTAVAAALPRATGMPRGERWVEGTFERVARMEGNGVGYETIAASGAHACVLHWTRNDGTLRLGEMLLLDAGVETDTLYTADVTRTIPVSGWFTPRQRQVYDLVYLAQEAGLAAVRPGARFRDFHLAAMRVIAEGLQEWGVLRSAEEALDPESGVYRRYTLCSSGHMLGMDVHDCAAARASQYLDAELRPGHVLTVEPGLYLQPDDLTLPPELRGIGVRIEDDVVVTETGARLMSAELPRHPEEIELWMQSLAG</sequence>
<comment type="caution">
    <text evidence="10">The sequence shown here is derived from an EMBL/GenBank/DDBJ whole genome shotgun (WGS) entry which is preliminary data.</text>
</comment>
<evidence type="ECO:0000256" key="4">
    <source>
        <dbReference type="ARBA" id="ARBA00012574"/>
    </source>
</evidence>
<organism evidence="10 11">
    <name type="scientific">Actinomadura geliboluensis</name>
    <dbReference type="NCBI Taxonomy" id="882440"/>
    <lineage>
        <taxon>Bacteria</taxon>
        <taxon>Bacillati</taxon>
        <taxon>Actinomycetota</taxon>
        <taxon>Actinomycetes</taxon>
        <taxon>Streptosporangiales</taxon>
        <taxon>Thermomonosporaceae</taxon>
        <taxon>Actinomadura</taxon>
    </lineage>
</organism>
<dbReference type="InterPro" id="IPR052433">
    <property type="entry name" value="X-Pro_dipept-like"/>
</dbReference>
<dbReference type="Pfam" id="PF00557">
    <property type="entry name" value="Peptidase_M24"/>
    <property type="match status" value="1"/>
</dbReference>
<evidence type="ECO:0000256" key="8">
    <source>
        <dbReference type="SAM" id="MobiDB-lite"/>
    </source>
</evidence>
<evidence type="ECO:0000313" key="11">
    <source>
        <dbReference type="Proteomes" id="UP000305238"/>
    </source>
</evidence>
<feature type="domain" description="Aminopeptidase P N-terminal" evidence="9">
    <location>
        <begin position="57"/>
        <end position="201"/>
    </location>
</feature>
<dbReference type="Proteomes" id="UP000305238">
    <property type="component" value="Unassembled WGS sequence"/>
</dbReference>
<reference evidence="10 11" key="1">
    <citation type="submission" date="2019-05" db="EMBL/GenBank/DDBJ databases">
        <title>Draft genome sequence of Actinomadura geliboluensis A8036.</title>
        <authorList>
            <person name="Saricaoglu S."/>
            <person name="Isik K."/>
        </authorList>
    </citation>
    <scope>NUCLEOTIDE SEQUENCE [LARGE SCALE GENOMIC DNA]</scope>
    <source>
        <strain evidence="10 11">A8036</strain>
    </source>
</reference>
<dbReference type="Gene3D" id="3.90.230.10">
    <property type="entry name" value="Creatinase/methionine aminopeptidase superfamily"/>
    <property type="match status" value="1"/>
</dbReference>
<proteinExistence type="inferred from homology"/>